<evidence type="ECO:0008006" key="3">
    <source>
        <dbReference type="Google" id="ProtNLM"/>
    </source>
</evidence>
<sequence length="1145" mass="126201">MPQHRSLPEHDPHVSIDENLARQALADDVFLGSWFVFLRQGWLAQAGLKAFLPPSSEAFERASIVFRGQEHLRLQGLQLSKPLPEAVQLVSLTSDKSLYRQKHDPIHLLIVAPEHQGEKVQLSLYLYEETYADYKLTLDEYGLCLLSLQDLPAGQYRAELEDYGGPACSFEIAEYRLAALNAELSEQRLSGDTLRYTLAVSSFNQPYSGPIEIELQEQGQRVGSRTRLHCNRAGEARGAFKLTGAGPFTLNIFAGERTATVPLKGTEQERRETLTISELGEGRELSLLPLPRSNMCRGMYITRGAANNEPFLVQRALGREVEIMPRVAAAMLRVVVVDAVHGTYEETYHEQVQANQPLRMPIPAPYGIVLLGAFIEGQAWEGWCAVLRPPELQLQCTAPQKARPGSRVTIKLKTSLTERVVPIHLIIKDQRLSAQSDPQVELAACIKENLAAWDEQSVVGFIERSLGKMQLPSPIYARPMLFRAMAAPQFATGAVPVGFAGAPLPTGSAVAKSAKELTKVRMQFPEVIYNNIVKVRGETELEVKLGDSLTRYSIEAFAILLETLDWQRVETSLEAVQPVYGELSVSPFVFPGDPVLGRLDVGAASGSAIVDVRHNGEILPLFYADGTAVTPGLPIPSGSALRFLVRPGTITSTVRDGRQGGSDVSERYVSEPGQLRHIQRSLRLLQANEEVNVRELQALELRLLPTLEQPFTVLVEAASRYPYGCIEQTSLKLLAMFTGYITAREAQKAREYEAAILPWYKRLQSMYLPGQGFCMYPPEESGQPQSDHFWAPKGVRHLLSLPRPQDSGLQLQSLQDILQDIYAMALDAASYYKLANPPREIKDCHDAYLVLTAENTSPAEKGKALAFVRTRLKAQGEQTYVEDSEANKIYGPAVARRQETAYAAAALLRAGNQSDLPRALAATNYLSAQLNEQGCFYSTIDTAAGLALFTALRAAGLLTETENEKQQVRLNGQPMSLTEALSHTESIESIRCLSGLALVQITSEVSESWSTFKSQLAVAVQLEKDGRAQRSFQVGDELELVISVPRYEAGLIAHICLPDALARIIGGAQVKRFSLDFCGKKSIRIPLAAITATSLPDKFSSASETDASKTSEEQHWAVIVRNMFKEEQVGNPGLLKVVVKEHSSM</sequence>
<accession>A0A4P6JW51</accession>
<proteinExistence type="predicted"/>
<keyword evidence="2" id="KW-1185">Reference proteome</keyword>
<protein>
    <recommendedName>
        <fullName evidence="3">Alpha-2-macroglobulin domain-containing protein</fullName>
    </recommendedName>
</protein>
<evidence type="ECO:0000313" key="1">
    <source>
        <dbReference type="EMBL" id="QBD79216.1"/>
    </source>
</evidence>
<dbReference type="SUPFAM" id="SSF48239">
    <property type="entry name" value="Terpenoid cyclases/Protein prenyltransferases"/>
    <property type="match status" value="1"/>
</dbReference>
<dbReference type="KEGG" id="kbs:EPA93_25835"/>
<dbReference type="InterPro" id="IPR008930">
    <property type="entry name" value="Terpenoid_cyclase/PrenylTrfase"/>
</dbReference>
<organism evidence="1 2">
    <name type="scientific">Ktedonosporobacter rubrisoli</name>
    <dbReference type="NCBI Taxonomy" id="2509675"/>
    <lineage>
        <taxon>Bacteria</taxon>
        <taxon>Bacillati</taxon>
        <taxon>Chloroflexota</taxon>
        <taxon>Ktedonobacteria</taxon>
        <taxon>Ktedonobacterales</taxon>
        <taxon>Ktedonosporobacteraceae</taxon>
        <taxon>Ktedonosporobacter</taxon>
    </lineage>
</organism>
<name>A0A4P6JW51_KTERU</name>
<evidence type="ECO:0000313" key="2">
    <source>
        <dbReference type="Proteomes" id="UP000290365"/>
    </source>
</evidence>
<dbReference type="Gene3D" id="1.50.10.20">
    <property type="match status" value="1"/>
</dbReference>
<dbReference type="Proteomes" id="UP000290365">
    <property type="component" value="Chromosome"/>
</dbReference>
<dbReference type="AlphaFoldDB" id="A0A4P6JW51"/>
<dbReference type="EMBL" id="CP035758">
    <property type="protein sequence ID" value="QBD79216.1"/>
    <property type="molecule type" value="Genomic_DNA"/>
</dbReference>
<dbReference type="RefSeq" id="WP_129890269.1">
    <property type="nucleotide sequence ID" value="NZ_CP035758.1"/>
</dbReference>
<gene>
    <name evidence="1" type="ORF">EPA93_25835</name>
</gene>
<reference evidence="1 2" key="1">
    <citation type="submission" date="2019-01" db="EMBL/GenBank/DDBJ databases">
        <title>Ktedonosporobacter rubrisoli SCAWS-G2.</title>
        <authorList>
            <person name="Huang Y."/>
            <person name="Yan B."/>
        </authorList>
    </citation>
    <scope>NUCLEOTIDE SEQUENCE [LARGE SCALE GENOMIC DNA]</scope>
    <source>
        <strain evidence="1 2">SCAWS-G2</strain>
    </source>
</reference>
<dbReference type="OrthoDB" id="288505at2"/>